<keyword evidence="2" id="KW-0812">Transmembrane</keyword>
<feature type="transmembrane region" description="Helical" evidence="2">
    <location>
        <begin position="174"/>
        <end position="195"/>
    </location>
</feature>
<accession>A0A0K1QBE2</accession>
<name>A0A0K1QBE2_9BACT</name>
<feature type="compositionally biased region" description="Basic and acidic residues" evidence="1">
    <location>
        <begin position="135"/>
        <end position="160"/>
    </location>
</feature>
<feature type="compositionally biased region" description="Low complexity" evidence="1">
    <location>
        <begin position="292"/>
        <end position="303"/>
    </location>
</feature>
<dbReference type="Proteomes" id="UP000064967">
    <property type="component" value="Chromosome"/>
</dbReference>
<feature type="region of interest" description="Disordered" evidence="1">
    <location>
        <begin position="220"/>
        <end position="318"/>
    </location>
</feature>
<organism evidence="3 4">
    <name type="scientific">Labilithrix luteola</name>
    <dbReference type="NCBI Taxonomy" id="1391654"/>
    <lineage>
        <taxon>Bacteria</taxon>
        <taxon>Pseudomonadati</taxon>
        <taxon>Myxococcota</taxon>
        <taxon>Polyangia</taxon>
        <taxon>Polyangiales</taxon>
        <taxon>Labilitrichaceae</taxon>
        <taxon>Labilithrix</taxon>
    </lineage>
</organism>
<feature type="compositionally biased region" description="Low complexity" evidence="1">
    <location>
        <begin position="220"/>
        <end position="245"/>
    </location>
</feature>
<dbReference type="KEGG" id="llu:AKJ09_09378"/>
<evidence type="ECO:0000256" key="1">
    <source>
        <dbReference type="SAM" id="MobiDB-lite"/>
    </source>
</evidence>
<protein>
    <submittedName>
        <fullName evidence="3">Uncharacterized protein</fullName>
    </submittedName>
</protein>
<keyword evidence="2" id="KW-0472">Membrane</keyword>
<keyword evidence="2" id="KW-1133">Transmembrane helix</keyword>
<dbReference type="STRING" id="1391654.AKJ09_09378"/>
<evidence type="ECO:0000313" key="3">
    <source>
        <dbReference type="EMBL" id="AKV02715.1"/>
    </source>
</evidence>
<reference evidence="3 4" key="1">
    <citation type="submission" date="2015-08" db="EMBL/GenBank/DDBJ databases">
        <authorList>
            <person name="Babu N.S."/>
            <person name="Beckwith C.J."/>
            <person name="Beseler K.G."/>
            <person name="Brison A."/>
            <person name="Carone J.V."/>
            <person name="Caskin T.P."/>
            <person name="Diamond M."/>
            <person name="Durham M.E."/>
            <person name="Foxe J.M."/>
            <person name="Go M."/>
            <person name="Henderson B.A."/>
            <person name="Jones I.B."/>
            <person name="McGettigan J.A."/>
            <person name="Micheletti S.J."/>
            <person name="Nasrallah M.E."/>
            <person name="Ortiz D."/>
            <person name="Piller C.R."/>
            <person name="Privatt S.R."/>
            <person name="Schneider S.L."/>
            <person name="Sharp S."/>
            <person name="Smith T.C."/>
            <person name="Stanton J.D."/>
            <person name="Ullery H.E."/>
            <person name="Wilson R.J."/>
            <person name="Serrano M.G."/>
            <person name="Buck G."/>
            <person name="Lee V."/>
            <person name="Wang Y."/>
            <person name="Carvalho R."/>
            <person name="Voegtly L."/>
            <person name="Shi R."/>
            <person name="Duckworth R."/>
            <person name="Johnson A."/>
            <person name="Loviza R."/>
            <person name="Walstead R."/>
            <person name="Shah Z."/>
            <person name="Kiflezghi M."/>
            <person name="Wade K."/>
            <person name="Ball S.L."/>
            <person name="Bradley K.W."/>
            <person name="Asai D.J."/>
            <person name="Bowman C.A."/>
            <person name="Russell D.A."/>
            <person name="Pope W.H."/>
            <person name="Jacobs-Sera D."/>
            <person name="Hendrix R.W."/>
            <person name="Hatfull G.F."/>
        </authorList>
    </citation>
    <scope>NUCLEOTIDE SEQUENCE [LARGE SCALE GENOMIC DNA]</scope>
    <source>
        <strain evidence="3 4">DSM 27648</strain>
    </source>
</reference>
<feature type="compositionally biased region" description="Low complexity" evidence="1">
    <location>
        <begin position="252"/>
        <end position="262"/>
    </location>
</feature>
<proteinExistence type="predicted"/>
<evidence type="ECO:0000256" key="2">
    <source>
        <dbReference type="SAM" id="Phobius"/>
    </source>
</evidence>
<keyword evidence="4" id="KW-1185">Reference proteome</keyword>
<evidence type="ECO:0000313" key="4">
    <source>
        <dbReference type="Proteomes" id="UP000064967"/>
    </source>
</evidence>
<dbReference type="AlphaFoldDB" id="A0A0K1QBE2"/>
<gene>
    <name evidence="3" type="ORF">AKJ09_09378</name>
</gene>
<dbReference type="EMBL" id="CP012333">
    <property type="protein sequence ID" value="AKV02715.1"/>
    <property type="molecule type" value="Genomic_DNA"/>
</dbReference>
<sequence>MLVPSVAEHDGEDVTGWDLEGLVPFAEAKAKWPSEVQLAAADLQVVFDRVAKALLQDSGPLDEFRSALTMPPIGTAETANYFYAPSTKKLFVRHWGATPPGDESTFTHESWRKIFRDVGAASPSAMAMAAAKVDAPAERRRESDPDAAREADEAPEKHASEPPGPKKPAKKQTWWSLPLGLLLVIVAGLVGLLSFRTFQEGPVTPTRPVVPPALAAHDAGTDAATTVEAVDASTDAAESADASVADSDDASTSDASADAADASTDDDDDADASIATSHAGADDHSKVVVTIGPAAGGADPEGPNTKAGPHRRHDQPEARTWRVTTGADRVARTEQRPHRFDVWLATGKSFEGVRVEWEDAAGKWHVH</sequence>
<feature type="region of interest" description="Disordered" evidence="1">
    <location>
        <begin position="129"/>
        <end position="171"/>
    </location>
</feature>